<feature type="transmembrane region" description="Helical" evidence="8">
    <location>
        <begin position="188"/>
        <end position="205"/>
    </location>
</feature>
<proteinExistence type="inferred from homology"/>
<dbReference type="InterPro" id="IPR023271">
    <property type="entry name" value="Aquaporin-like"/>
</dbReference>
<feature type="compositionally biased region" description="Low complexity" evidence="7">
    <location>
        <begin position="479"/>
        <end position="530"/>
    </location>
</feature>
<dbReference type="Gene3D" id="1.20.1080.10">
    <property type="entry name" value="Glycerol uptake facilitator protein"/>
    <property type="match status" value="1"/>
</dbReference>
<feature type="compositionally biased region" description="Low complexity" evidence="7">
    <location>
        <begin position="434"/>
        <end position="443"/>
    </location>
</feature>
<dbReference type="KEGG" id="dpo:4817353"/>
<dbReference type="InParanoid" id="A0A6I8UJD3"/>
<feature type="transmembrane region" description="Helical" evidence="8">
    <location>
        <begin position="217"/>
        <end position="235"/>
    </location>
</feature>
<feature type="compositionally biased region" description="Low complexity" evidence="7">
    <location>
        <begin position="579"/>
        <end position="590"/>
    </location>
</feature>
<dbReference type="PANTHER" id="PTHR19139">
    <property type="entry name" value="AQUAPORIN TRANSPORTER"/>
    <property type="match status" value="1"/>
</dbReference>
<dbReference type="RefSeq" id="XP_001356320.4">
    <property type="nucleotide sequence ID" value="XM_001356284.4"/>
</dbReference>
<evidence type="ECO:0000313" key="9">
    <source>
        <dbReference type="Proteomes" id="UP000001819"/>
    </source>
</evidence>
<dbReference type="PROSITE" id="PS00221">
    <property type="entry name" value="MIP"/>
    <property type="match status" value="1"/>
</dbReference>
<dbReference type="GO" id="GO:0015250">
    <property type="term" value="F:water channel activity"/>
    <property type="evidence" value="ECO:0007669"/>
    <property type="project" value="TreeGrafter"/>
</dbReference>
<protein>
    <submittedName>
        <fullName evidence="10">Neurogenic protein big brain</fullName>
    </submittedName>
</protein>
<sequence>MADESLHTMPLEHNIDYHIVTLFERLEAMRKDSHGNATNNRLSSTLQAPKRSMQAEIRTLEFWRSIISECLASFLYVFIVCGAAAGAGVGASVSSVLLATALASGLAMATLTQCFLHISGAHINPAVTLACCVVRSISPIRAAMYMTAQCGGGIAGAALLYGVTVPGYQGNLQAAISHSAALAAWERFGVEFILTFMVVLCYFVSTDPMKRFMGNSAMSIGAAYSACCFVSMPYLNPARSLGPSFVLNKWDNHWVYWFGPLVGGMASGLVYEYIFNSRRSQRHAKGSIDNDSSSIHSEDELNYDMDMEKPSKYQQSQGTYPRGQPNGNGGGGASAGQHAAPNMGQIAGVVGAVQGNYCQNLYTAPPLSSKYEQQQEPLYGGTRSLYCRSPTLTRSNLNRSQSVYAKSNTAINRDIVPRPGPLVPAQSLYPMRTQQQQQQQQQQAVTAAQSSHLQNQNVQNQMQQRSESIYGMRGSMRGQQQPLQQQQQLQQQQAPVNVQQQQQQMQPPPQLMAEQQNHQQQQQQQPQGFQPVYGTRTNPTPLDGSHKYDRRDQQPQQQQQQQQLYAMTGPRNRGQSAQSDDSSYGSYHGSAVTPPARHPSVEPSPPPPPMLMYAPPPQPNVSHPQPIRTQSERKVSAPVVVSQPATCAVTYTTSQGSTPTPQQQQQQQQQQQMMMQQQQQQQQHYGMLPLRPN</sequence>
<keyword evidence="5 8" id="KW-1133">Transmembrane helix</keyword>
<feature type="transmembrane region" description="Helical" evidence="8">
    <location>
        <begin position="146"/>
        <end position="168"/>
    </location>
</feature>
<evidence type="ECO:0000256" key="7">
    <source>
        <dbReference type="SAM" id="MobiDB-lite"/>
    </source>
</evidence>
<reference evidence="10" key="1">
    <citation type="submission" date="2025-08" db="UniProtKB">
        <authorList>
            <consortium name="RefSeq"/>
        </authorList>
    </citation>
    <scope>IDENTIFICATION</scope>
    <source>
        <strain evidence="10">MV-25-SWS-2005</strain>
        <tissue evidence="10">Whole body</tissue>
    </source>
</reference>
<accession>A0A6I8UJD3</accession>
<dbReference type="InterPro" id="IPR034294">
    <property type="entry name" value="Aquaporin_transptr"/>
</dbReference>
<evidence type="ECO:0000256" key="6">
    <source>
        <dbReference type="ARBA" id="ARBA00023136"/>
    </source>
</evidence>
<keyword evidence="9" id="KW-1185">Reference proteome</keyword>
<dbReference type="AlphaFoldDB" id="A0A6I8UJD3"/>
<name>A0A6I8UJD3_DROPS</name>
<dbReference type="PANTHER" id="PTHR19139:SF268">
    <property type="entry name" value="NEUROGENIC PROTEIN BIG BRAIN"/>
    <property type="match status" value="1"/>
</dbReference>
<comment type="subcellular location">
    <subcellularLocation>
        <location evidence="1">Membrane</location>
        <topology evidence="1">Multi-pass membrane protein</topology>
    </subcellularLocation>
</comment>
<feature type="region of interest" description="Disordered" evidence="7">
    <location>
        <begin position="310"/>
        <end position="338"/>
    </location>
</feature>
<evidence type="ECO:0000256" key="5">
    <source>
        <dbReference type="ARBA" id="ARBA00022989"/>
    </source>
</evidence>
<feature type="compositionally biased region" description="Basic and acidic residues" evidence="7">
    <location>
        <begin position="544"/>
        <end position="553"/>
    </location>
</feature>
<keyword evidence="3" id="KW-0813">Transport</keyword>
<feature type="transmembrane region" description="Helical" evidence="8">
    <location>
        <begin position="74"/>
        <end position="103"/>
    </location>
</feature>
<dbReference type="CDD" id="cd00333">
    <property type="entry name" value="MIP"/>
    <property type="match status" value="1"/>
</dbReference>
<organism evidence="9 10">
    <name type="scientific">Drosophila pseudoobscura pseudoobscura</name>
    <name type="common">Fruit fly</name>
    <dbReference type="NCBI Taxonomy" id="46245"/>
    <lineage>
        <taxon>Eukaryota</taxon>
        <taxon>Metazoa</taxon>
        <taxon>Ecdysozoa</taxon>
        <taxon>Arthropoda</taxon>
        <taxon>Hexapoda</taxon>
        <taxon>Insecta</taxon>
        <taxon>Pterygota</taxon>
        <taxon>Neoptera</taxon>
        <taxon>Endopterygota</taxon>
        <taxon>Diptera</taxon>
        <taxon>Brachycera</taxon>
        <taxon>Muscomorpha</taxon>
        <taxon>Ephydroidea</taxon>
        <taxon>Drosophilidae</taxon>
        <taxon>Drosophila</taxon>
        <taxon>Sophophora</taxon>
    </lineage>
</organism>
<feature type="compositionally biased region" description="Low complexity" evidence="7">
    <location>
        <begin position="662"/>
        <end position="683"/>
    </location>
</feature>
<evidence type="ECO:0000256" key="2">
    <source>
        <dbReference type="ARBA" id="ARBA00006175"/>
    </source>
</evidence>
<dbReference type="GO" id="GO:0005886">
    <property type="term" value="C:plasma membrane"/>
    <property type="evidence" value="ECO:0007669"/>
    <property type="project" value="TreeGrafter"/>
</dbReference>
<dbReference type="SUPFAM" id="SSF81338">
    <property type="entry name" value="Aquaporin-like"/>
    <property type="match status" value="1"/>
</dbReference>
<dbReference type="NCBIfam" id="TIGR00861">
    <property type="entry name" value="MIP"/>
    <property type="match status" value="1"/>
</dbReference>
<feature type="compositionally biased region" description="Low complexity" evidence="7">
    <location>
        <begin position="554"/>
        <end position="563"/>
    </location>
</feature>
<dbReference type="Pfam" id="PF00230">
    <property type="entry name" value="MIP"/>
    <property type="match status" value="1"/>
</dbReference>
<feature type="compositionally biased region" description="Pro residues" evidence="7">
    <location>
        <begin position="602"/>
        <end position="619"/>
    </location>
</feature>
<evidence type="ECO:0000256" key="3">
    <source>
        <dbReference type="ARBA" id="ARBA00022448"/>
    </source>
</evidence>
<evidence type="ECO:0000256" key="1">
    <source>
        <dbReference type="ARBA" id="ARBA00004141"/>
    </source>
</evidence>
<feature type="transmembrane region" description="Helical" evidence="8">
    <location>
        <begin position="255"/>
        <end position="275"/>
    </location>
</feature>
<feature type="compositionally biased region" description="Polar residues" evidence="7">
    <location>
        <begin position="643"/>
        <end position="661"/>
    </location>
</feature>
<feature type="region of interest" description="Disordered" evidence="7">
    <location>
        <begin position="431"/>
        <end position="693"/>
    </location>
</feature>
<evidence type="ECO:0000313" key="10">
    <source>
        <dbReference type="RefSeq" id="XP_001356320.4"/>
    </source>
</evidence>
<dbReference type="PRINTS" id="PR00783">
    <property type="entry name" value="MINTRINSICP"/>
</dbReference>
<gene>
    <name evidence="10" type="primary">bib</name>
</gene>
<feature type="compositionally biased region" description="Polar residues" evidence="7">
    <location>
        <begin position="444"/>
        <end position="453"/>
    </location>
</feature>
<dbReference type="InterPro" id="IPR022357">
    <property type="entry name" value="MIP_CS"/>
</dbReference>
<feature type="compositionally biased region" description="Low complexity" evidence="7">
    <location>
        <begin position="454"/>
        <end position="464"/>
    </location>
</feature>
<dbReference type="FunCoup" id="A0A6I8UJD3">
    <property type="interactions" value="14"/>
</dbReference>
<dbReference type="InterPro" id="IPR000425">
    <property type="entry name" value="MIP"/>
</dbReference>
<comment type="similarity">
    <text evidence="2">Belongs to the MIP/aquaporin (TC 1.A.8) family.</text>
</comment>
<evidence type="ECO:0000256" key="8">
    <source>
        <dbReference type="SAM" id="Phobius"/>
    </source>
</evidence>
<keyword evidence="4 8" id="KW-0812">Transmembrane</keyword>
<dbReference type="Proteomes" id="UP000001819">
    <property type="component" value="Chromosome 4"/>
</dbReference>
<feature type="transmembrane region" description="Helical" evidence="8">
    <location>
        <begin position="115"/>
        <end position="134"/>
    </location>
</feature>
<evidence type="ECO:0000256" key="4">
    <source>
        <dbReference type="ARBA" id="ARBA00022692"/>
    </source>
</evidence>
<dbReference type="FunFam" id="1.20.1080.10:FF:000026">
    <property type="entry name" value="Big brain"/>
    <property type="match status" value="1"/>
</dbReference>
<keyword evidence="6 8" id="KW-0472">Membrane</keyword>